<reference evidence="2" key="1">
    <citation type="submission" date="2020-05" db="EMBL/GenBank/DDBJ databases">
        <authorList>
            <person name="Chiriac C."/>
            <person name="Salcher M."/>
            <person name="Ghai R."/>
            <person name="Kavagutti S V."/>
        </authorList>
    </citation>
    <scope>NUCLEOTIDE SEQUENCE</scope>
</reference>
<dbReference type="InterPro" id="IPR024705">
    <property type="entry name" value="Ssp411"/>
</dbReference>
<dbReference type="InterPro" id="IPR008928">
    <property type="entry name" value="6-hairpin_glycosidase_sf"/>
</dbReference>
<dbReference type="InterPro" id="IPR012341">
    <property type="entry name" value="6hp_glycosidase-like_sf"/>
</dbReference>
<dbReference type="PIRSF" id="PIRSF006402">
    <property type="entry name" value="UCP006402_thioredoxin"/>
    <property type="match status" value="1"/>
</dbReference>
<evidence type="ECO:0000313" key="2">
    <source>
        <dbReference type="EMBL" id="CAB4951411.1"/>
    </source>
</evidence>
<gene>
    <name evidence="2" type="ORF">UFOPK3772_01568</name>
</gene>
<feature type="domain" description="Spermatogenesis-associated protein 20-like TRX" evidence="1">
    <location>
        <begin position="2"/>
        <end position="163"/>
    </location>
</feature>
<dbReference type="CDD" id="cd02955">
    <property type="entry name" value="SSP411"/>
    <property type="match status" value="1"/>
</dbReference>
<organism evidence="2">
    <name type="scientific">freshwater metagenome</name>
    <dbReference type="NCBI Taxonomy" id="449393"/>
    <lineage>
        <taxon>unclassified sequences</taxon>
        <taxon>metagenomes</taxon>
        <taxon>ecological metagenomes</taxon>
    </lineage>
</organism>
<protein>
    <submittedName>
        <fullName evidence="2">Unannotated protein</fullName>
    </submittedName>
</protein>
<dbReference type="Pfam" id="PF03190">
    <property type="entry name" value="Thioredox_DsbH"/>
    <property type="match status" value="1"/>
</dbReference>
<dbReference type="Gene3D" id="3.40.30.10">
    <property type="entry name" value="Glutaredoxin"/>
    <property type="match status" value="1"/>
</dbReference>
<dbReference type="SUPFAM" id="SSF52833">
    <property type="entry name" value="Thioredoxin-like"/>
    <property type="match status" value="1"/>
</dbReference>
<evidence type="ECO:0000259" key="1">
    <source>
        <dbReference type="Pfam" id="PF03190"/>
    </source>
</evidence>
<dbReference type="InterPro" id="IPR004879">
    <property type="entry name" value="Ssp411-like_TRX"/>
</dbReference>
<sequence length="693" mass="75142">MTNRLDQETSPYLLQHRDNPVDWWPWSDEAFDEARRRNVPIFLSIGYSACHWCHVMAHESFEDEATAAYLNEHYVSIKVDREERPDVDAIYMDATIAMTGHGGWPMSVFLDLDARPFYAGTYFPPEPRHQMPSFGQILQSISTAWTERRSEVESTATRMIEALRSRDGSVGDAPPPDDEALTSAVALLEGDFDTRWGGFGSAPKFPPSMLLEFLLREAARTRSLEAITMAEWTLTAMARGGIYDQLGGGFARYSVDAEWVVPHFEKMLYDNALLLRDYAHWWRLTRSPLAERVVRETAEFLLREMRTPEGAFASALDADSEGEEGRFYSWTPEQLIEVLGPLDGDWAATLFTATAEGTFEHGASTLQLPHDPEDWDRWARVRAALMAARDLRVRPGRDEKVVAEWNGLAIAALADAGAIFDEPAWIDAAARAAGVITAVHLGASRPGRLSRTSRDGRPGRNDGVLSDYGGVAEGFVTLFQVTGDVRWLEIAGQLIDVAVEHFADGDGGFFDTADDAQVLVRRPRDPADSAEPSGWFSVANACVSYSAITGEMSYRAVAERALGVATLAAQRSPRAAGSGLSTASALLAGPLEIAIVGDPGADDTALLRRIAFGSTSPGAVVAIAPGADSGSGEQVPLLRDRPLVGGGAAAYVCRGFVCQRPETSAEGLAQLVQTHPAFLPHKGTGGGNPGTDG</sequence>
<dbReference type="AlphaFoldDB" id="A0A6J7K817"/>
<dbReference type="Gene3D" id="1.50.10.10">
    <property type="match status" value="1"/>
</dbReference>
<accession>A0A6J7K817</accession>
<name>A0A6J7K817_9ZZZZ</name>
<dbReference type="EMBL" id="CAFBNE010000046">
    <property type="protein sequence ID" value="CAB4951411.1"/>
    <property type="molecule type" value="Genomic_DNA"/>
</dbReference>
<proteinExistence type="predicted"/>
<dbReference type="PANTHER" id="PTHR42899">
    <property type="entry name" value="SPERMATOGENESIS-ASSOCIATED PROTEIN 20"/>
    <property type="match status" value="1"/>
</dbReference>
<dbReference type="GO" id="GO:0005975">
    <property type="term" value="P:carbohydrate metabolic process"/>
    <property type="evidence" value="ECO:0007669"/>
    <property type="project" value="InterPro"/>
</dbReference>
<dbReference type="InterPro" id="IPR036249">
    <property type="entry name" value="Thioredoxin-like_sf"/>
</dbReference>
<dbReference type="SUPFAM" id="SSF48208">
    <property type="entry name" value="Six-hairpin glycosidases"/>
    <property type="match status" value="1"/>
</dbReference>
<dbReference type="PANTHER" id="PTHR42899:SF1">
    <property type="entry name" value="SPERMATOGENESIS-ASSOCIATED PROTEIN 20"/>
    <property type="match status" value="1"/>
</dbReference>